<dbReference type="OMA" id="TMIRSET"/>
<dbReference type="InterPro" id="IPR007657">
    <property type="entry name" value="Glycosyltransferase_61"/>
</dbReference>
<proteinExistence type="predicted"/>
<protein>
    <recommendedName>
        <fullName evidence="5">Glycosyltransferase 61 catalytic domain-containing protein</fullName>
    </recommendedName>
</protein>
<dbReference type="InterPro" id="IPR049625">
    <property type="entry name" value="Glyco_transf_61_cat"/>
</dbReference>
<dbReference type="AlphaFoldDB" id="A0A0G4FDC0"/>
<dbReference type="GO" id="GO:0016757">
    <property type="term" value="F:glycosyltransferase activity"/>
    <property type="evidence" value="ECO:0007669"/>
    <property type="project" value="UniProtKB-KW"/>
</dbReference>
<evidence type="ECO:0000256" key="1">
    <source>
        <dbReference type="ARBA" id="ARBA00022676"/>
    </source>
</evidence>
<keyword evidence="2" id="KW-0808">Transferase</keyword>
<keyword evidence="4" id="KW-0812">Transmembrane</keyword>
<feature type="domain" description="Glycosyltransferase 61 catalytic" evidence="5">
    <location>
        <begin position="182"/>
        <end position="358"/>
    </location>
</feature>
<keyword evidence="4" id="KW-0472">Membrane</keyword>
<organism evidence="6 7">
    <name type="scientific">Vitrella brassicaformis (strain CCMP3155)</name>
    <dbReference type="NCBI Taxonomy" id="1169540"/>
    <lineage>
        <taxon>Eukaryota</taxon>
        <taxon>Sar</taxon>
        <taxon>Alveolata</taxon>
        <taxon>Colpodellida</taxon>
        <taxon>Vitrellaceae</taxon>
        <taxon>Vitrella</taxon>
    </lineage>
</organism>
<evidence type="ECO:0000259" key="5">
    <source>
        <dbReference type="Pfam" id="PF04577"/>
    </source>
</evidence>
<evidence type="ECO:0000256" key="4">
    <source>
        <dbReference type="SAM" id="Phobius"/>
    </source>
</evidence>
<dbReference type="OrthoDB" id="2102136at2759"/>
<dbReference type="Proteomes" id="UP000041254">
    <property type="component" value="Unassembled WGS sequence"/>
</dbReference>
<evidence type="ECO:0000256" key="3">
    <source>
        <dbReference type="ARBA" id="ARBA00023180"/>
    </source>
</evidence>
<name>A0A0G4FDC0_VITBC</name>
<keyword evidence="7" id="KW-1185">Reference proteome</keyword>
<dbReference type="PANTHER" id="PTHR20961">
    <property type="entry name" value="GLYCOSYLTRANSFERASE"/>
    <property type="match status" value="1"/>
</dbReference>
<evidence type="ECO:0000313" key="7">
    <source>
        <dbReference type="Proteomes" id="UP000041254"/>
    </source>
</evidence>
<feature type="transmembrane region" description="Helical" evidence="4">
    <location>
        <begin position="12"/>
        <end position="35"/>
    </location>
</feature>
<evidence type="ECO:0000313" key="6">
    <source>
        <dbReference type="EMBL" id="CEM11192.1"/>
    </source>
</evidence>
<dbReference type="VEuPathDB" id="CryptoDB:Vbra_4386"/>
<sequence>MEWMLSMLNWQWQVFALILVSAAFLSLPSIPRYLLLRFRRPAEARETPRDDLTPERGCWNKTGPLIIAAFRELQLRVISPGPVPPWMSESGIHSRRVPQFDVSSVEDGVVDRGMVYTVKGAYVLGKHSVVFNCFSAVVFGRCRAHEAANGLTHDTLKSLVNGPVDQLSGSVVLLVAMWGDNYFHFLIENFMRLALVYDLLREDTSSRVLSHTNLKWSWRFFELLGIDSSRVIPYDKPCFFVERLIVPSATKCGHSRAPAVRLIRNLLIANIEKTLKLPMKTKPHILIQVRRKSRALSNLRALSARLRRSFPHVKVEYFRPKDSFEQAMRKHMQADVVIAPHGAGLSNMVFCAKGAEIIEIHAAIGNRGKGDMNHCYSDLAGVIGLRKWNLTSETIGNRRDGLTAPIEDVLRLVSARLYGS</sequence>
<evidence type="ECO:0000256" key="2">
    <source>
        <dbReference type="ARBA" id="ARBA00022679"/>
    </source>
</evidence>
<keyword evidence="3" id="KW-0325">Glycoprotein</keyword>
<keyword evidence="1" id="KW-0328">Glycosyltransferase</keyword>
<accession>A0A0G4FDC0</accession>
<dbReference type="Pfam" id="PF04577">
    <property type="entry name" value="Glyco_transf_61"/>
    <property type="match status" value="1"/>
</dbReference>
<reference evidence="6 7" key="1">
    <citation type="submission" date="2014-11" db="EMBL/GenBank/DDBJ databases">
        <authorList>
            <person name="Zhu J."/>
            <person name="Qi W."/>
            <person name="Song R."/>
        </authorList>
    </citation>
    <scope>NUCLEOTIDE SEQUENCE [LARGE SCALE GENOMIC DNA]</scope>
</reference>
<dbReference type="EMBL" id="CDMY01000411">
    <property type="protein sequence ID" value="CEM11192.1"/>
    <property type="molecule type" value="Genomic_DNA"/>
</dbReference>
<keyword evidence="4" id="KW-1133">Transmembrane helix</keyword>
<gene>
    <name evidence="6" type="ORF">Vbra_4386</name>
</gene>
<dbReference type="InParanoid" id="A0A0G4FDC0"/>